<evidence type="ECO:0000256" key="1">
    <source>
        <dbReference type="SAM" id="MobiDB-lite"/>
    </source>
</evidence>
<gene>
    <name evidence="2" type="ORF">D7V88_00625</name>
</gene>
<dbReference type="RefSeq" id="WP_120538618.1">
    <property type="nucleotide sequence ID" value="NZ_RAVZ01000002.1"/>
</dbReference>
<dbReference type="OrthoDB" id="7107762at2"/>
<dbReference type="EMBL" id="RAVZ01000002">
    <property type="protein sequence ID" value="RKG94096.1"/>
    <property type="molecule type" value="Genomic_DNA"/>
</dbReference>
<name>A0A3A8JGG8_9BACT</name>
<evidence type="ECO:0000313" key="2">
    <source>
        <dbReference type="EMBL" id="RKG94096.1"/>
    </source>
</evidence>
<proteinExistence type="predicted"/>
<protein>
    <submittedName>
        <fullName evidence="2">Uncharacterized protein</fullName>
    </submittedName>
</protein>
<dbReference type="Proteomes" id="UP000268094">
    <property type="component" value="Unassembled WGS sequence"/>
</dbReference>
<feature type="compositionally biased region" description="Pro residues" evidence="1">
    <location>
        <begin position="698"/>
        <end position="713"/>
    </location>
</feature>
<keyword evidence="3" id="KW-1185">Reference proteome</keyword>
<comment type="caution">
    <text evidence="2">The sequence shown here is derived from an EMBL/GenBank/DDBJ whole genome shotgun (WGS) entry which is preliminary data.</text>
</comment>
<dbReference type="AlphaFoldDB" id="A0A3A8JGG8"/>
<evidence type="ECO:0000313" key="3">
    <source>
        <dbReference type="Proteomes" id="UP000268094"/>
    </source>
</evidence>
<accession>A0A3A8JGG8</accession>
<organism evidence="2 3">
    <name type="scientific">Corallococcus terminator</name>
    <dbReference type="NCBI Taxonomy" id="2316733"/>
    <lineage>
        <taxon>Bacteria</taxon>
        <taxon>Pseudomonadati</taxon>
        <taxon>Myxococcota</taxon>
        <taxon>Myxococcia</taxon>
        <taxon>Myxococcales</taxon>
        <taxon>Cystobacterineae</taxon>
        <taxon>Myxococcaceae</taxon>
        <taxon>Corallococcus</taxon>
    </lineage>
</organism>
<feature type="region of interest" description="Disordered" evidence="1">
    <location>
        <begin position="698"/>
        <end position="720"/>
    </location>
</feature>
<sequence length="720" mass="79466">MFDVHIGFMDEEVKPVLNQLLKLNESPPATFESVMHRLFLVNRDRPIYVIERDDILNGSSLFQMIEHQYSLPWDYKVVAVLPETREQELPALKVARRGKDDKGLEFASLIAKKLSKAAQDSDFAGQVTALWNSGNKTKLAFKGQMAYTVYAFNCKSSAVDHRNPVVIVRAPEMGLQPELIRLNLKTIMLALGQIKLPGNKSDRSAANVYMYGAGGAMGSGTKPGKLQHIMGSVYIGAEVDSESLVGKVAVGATRKERTVSLGQRWVGLVAFSCPDSHIVLYRSASQGTHKEALDLAKAEFKSLRLLAPLKQCQKLVDKLYPSYSISLTASDFIGGDIKAAARDQGLGGDCNMEDYHVLRILHEMRFGVGMPQLFNHGLARIDCDPPHIPQALFTTFKTWAQEARWTKAHYVEGILWGLRGITSGSVSWDHAHWGFKDRVAALNLGSLDKYFYLVGDRVLCPFFTELACDLLETSATATSSSAVFGFPNAAVAKFSTLQYRAKMIQALGVALIGQPEKLAGLKLAIGAFIDTFGEILEDAGLKERNSDVWPIWARPGWGGDKWKEAGSWAVVHVTNVGTAQAITSVWDEHFPITNAPNGNLDRALYKSTNMMALQVLAPSGGAKVVRDHAWSNVMSELTNRHEKEWKPRLAAKDWSEVDRQVEDRRHAADARFRQEQMEALAGVISLIQRLRASNSCKPPSPFMNDGPPPPPPSGTMVMAF</sequence>
<reference evidence="3" key="1">
    <citation type="submission" date="2018-09" db="EMBL/GenBank/DDBJ databases">
        <authorList>
            <person name="Livingstone P.G."/>
            <person name="Whitworth D.E."/>
        </authorList>
    </citation>
    <scope>NUCLEOTIDE SEQUENCE [LARGE SCALE GENOMIC DNA]</scope>
    <source>
        <strain evidence="3">CA054A</strain>
    </source>
</reference>